<reference evidence="2" key="1">
    <citation type="submission" date="2017-01" db="EMBL/GenBank/DDBJ databases">
        <authorList>
            <person name="Varghese N."/>
            <person name="Submissions S."/>
        </authorList>
    </citation>
    <scope>NUCLEOTIDE SEQUENCE [LARGE SCALE GENOMIC DNA]</scope>
    <source>
        <strain evidence="2">DSM 23145</strain>
    </source>
</reference>
<dbReference type="OrthoDB" id="5511471at2"/>
<dbReference type="EMBL" id="FTOI01000001">
    <property type="protein sequence ID" value="SIS43744.1"/>
    <property type="molecule type" value="Genomic_DNA"/>
</dbReference>
<dbReference type="Proteomes" id="UP000185839">
    <property type="component" value="Unassembled WGS sequence"/>
</dbReference>
<dbReference type="STRING" id="713588.SAMN05421789_10121"/>
<evidence type="ECO:0000313" key="2">
    <source>
        <dbReference type="Proteomes" id="UP000185839"/>
    </source>
</evidence>
<protein>
    <recommendedName>
        <fullName evidence="3">DUF4846 domain-containing protein</fullName>
    </recommendedName>
</protein>
<keyword evidence="2" id="KW-1185">Reference proteome</keyword>
<gene>
    <name evidence="1" type="ORF">SAMN05421789_10121</name>
</gene>
<dbReference type="Pfam" id="PF16138">
    <property type="entry name" value="DUF4846"/>
    <property type="match status" value="1"/>
</dbReference>
<name>A0A1N7J365_9FLAO</name>
<dbReference type="RefSeq" id="WP_076384151.1">
    <property type="nucleotide sequence ID" value="NZ_FTOI01000001.1"/>
</dbReference>
<dbReference type="InterPro" id="IPR032315">
    <property type="entry name" value="DUF4846"/>
</dbReference>
<dbReference type="AlphaFoldDB" id="A0A1N7J365"/>
<proteinExistence type="predicted"/>
<sequence>MKKLLLFLPLIFLFTCKKSESSISKILKAENSEISNSKTLPKINIDKNTVKERFEAPKNYHWIDEKANSFGYFLENFPLKKYSSLIKKFDGSEITTQNLHEAIFDLDVGTKDLQQCADAVIRLRAEYLFKTKNFDKIKFHFTSGDLMSWNDYKNGVRAFVNGNSVSFRKTENFDDSYENFRKYLDLIFNYAGTISLNKESNAVLKTSDLKTGDFLITPGSPGHVVFIAGVCENAAGKKLFLLAEGFTPAQSIHLLKNPFNPNISPWYELDVNSAQTKTARYIFEPSNFRNF</sequence>
<accession>A0A1N7J365</accession>
<evidence type="ECO:0000313" key="1">
    <source>
        <dbReference type="EMBL" id="SIS43744.1"/>
    </source>
</evidence>
<organism evidence="1 2">
    <name type="scientific">Kaistella chaponensis</name>
    <dbReference type="NCBI Taxonomy" id="713588"/>
    <lineage>
        <taxon>Bacteria</taxon>
        <taxon>Pseudomonadati</taxon>
        <taxon>Bacteroidota</taxon>
        <taxon>Flavobacteriia</taxon>
        <taxon>Flavobacteriales</taxon>
        <taxon>Weeksellaceae</taxon>
        <taxon>Chryseobacterium group</taxon>
        <taxon>Kaistella</taxon>
    </lineage>
</organism>
<evidence type="ECO:0008006" key="3">
    <source>
        <dbReference type="Google" id="ProtNLM"/>
    </source>
</evidence>